<proteinExistence type="predicted"/>
<reference evidence="2" key="1">
    <citation type="submission" date="2021-06" db="EMBL/GenBank/DDBJ databases">
        <title>Genome Sequence of Mortierella hyaline Strain SCG-10, a Cold-Adapted, Nitrate-Reducing Fungus Isolated from Soil in Minnesota, USA.</title>
        <authorList>
            <person name="Aldossari N."/>
        </authorList>
    </citation>
    <scope>NUCLEOTIDE SEQUENCE</scope>
    <source>
        <strain evidence="2">SCG-10</strain>
    </source>
</reference>
<evidence type="ECO:0000313" key="2">
    <source>
        <dbReference type="EMBL" id="KAG9065971.1"/>
    </source>
</evidence>
<dbReference type="Proteomes" id="UP000707451">
    <property type="component" value="Unassembled WGS sequence"/>
</dbReference>
<dbReference type="OrthoDB" id="2444991at2759"/>
<name>A0A9P7XUH0_9FUNG</name>
<feature type="region of interest" description="Disordered" evidence="1">
    <location>
        <begin position="142"/>
        <end position="170"/>
    </location>
</feature>
<accession>A0A9P7XUH0</accession>
<evidence type="ECO:0000313" key="3">
    <source>
        <dbReference type="Proteomes" id="UP000707451"/>
    </source>
</evidence>
<protein>
    <submittedName>
        <fullName evidence="2">Uncharacterized protein</fullName>
    </submittedName>
</protein>
<keyword evidence="3" id="KW-1185">Reference proteome</keyword>
<evidence type="ECO:0000256" key="1">
    <source>
        <dbReference type="SAM" id="MobiDB-lite"/>
    </source>
</evidence>
<organism evidence="2 3">
    <name type="scientific">Linnemannia hyalina</name>
    <dbReference type="NCBI Taxonomy" id="64524"/>
    <lineage>
        <taxon>Eukaryota</taxon>
        <taxon>Fungi</taxon>
        <taxon>Fungi incertae sedis</taxon>
        <taxon>Mucoromycota</taxon>
        <taxon>Mortierellomycotina</taxon>
        <taxon>Mortierellomycetes</taxon>
        <taxon>Mortierellales</taxon>
        <taxon>Mortierellaceae</taxon>
        <taxon>Linnemannia</taxon>
    </lineage>
</organism>
<gene>
    <name evidence="2" type="ORF">KI688_002268</name>
</gene>
<dbReference type="EMBL" id="JAHRHY010000011">
    <property type="protein sequence ID" value="KAG9065971.1"/>
    <property type="molecule type" value="Genomic_DNA"/>
</dbReference>
<comment type="caution">
    <text evidence="2">The sequence shown here is derived from an EMBL/GenBank/DDBJ whole genome shotgun (WGS) entry which is preliminary data.</text>
</comment>
<feature type="compositionally biased region" description="Low complexity" evidence="1">
    <location>
        <begin position="148"/>
        <end position="170"/>
    </location>
</feature>
<dbReference type="AlphaFoldDB" id="A0A9P7XUH0"/>
<sequence>MTSDIDSRSILISTAPVHDPVPDNITYFEDAYTHLRSVKPKVATVVPHPNANFKVVSANNIPTVAVPVTGQNSDKDYGFNDNNDFIDALNGVLTNGNFDDVFSIAIHNAYQNGTINSDRPSIVGTSSVMLDKRGRMIVEEETDEESEAALSSTAITTSTTTSTITSTSAATATATATGSYTAATEG</sequence>